<organism evidence="2 3">
    <name type="scientific">Treponema bryantii</name>
    <dbReference type="NCBI Taxonomy" id="163"/>
    <lineage>
        <taxon>Bacteria</taxon>
        <taxon>Pseudomonadati</taxon>
        <taxon>Spirochaetota</taxon>
        <taxon>Spirochaetia</taxon>
        <taxon>Spirochaetales</taxon>
        <taxon>Treponemataceae</taxon>
        <taxon>Treponema</taxon>
    </lineage>
</organism>
<evidence type="ECO:0000313" key="3">
    <source>
        <dbReference type="Proteomes" id="UP000182360"/>
    </source>
</evidence>
<protein>
    <submittedName>
        <fullName evidence="2">Uncharacterized protein</fullName>
    </submittedName>
</protein>
<feature type="region of interest" description="Disordered" evidence="1">
    <location>
        <begin position="213"/>
        <end position="235"/>
    </location>
</feature>
<gene>
    <name evidence="2" type="ORF">SAMN04487977_102334</name>
</gene>
<dbReference type="Proteomes" id="UP000182360">
    <property type="component" value="Unassembled WGS sequence"/>
</dbReference>
<evidence type="ECO:0000313" key="2">
    <source>
        <dbReference type="EMBL" id="SEQ05499.1"/>
    </source>
</evidence>
<keyword evidence="3" id="KW-1185">Reference proteome</keyword>
<dbReference type="AlphaFoldDB" id="A0A1H9CWH8"/>
<name>A0A1H9CWH8_9SPIR</name>
<dbReference type="RefSeq" id="WP_074641463.1">
    <property type="nucleotide sequence ID" value="NZ_FOFU01000002.1"/>
</dbReference>
<sequence>MSSFSNGNYVPSGMDFSDWVEYLEEKRDAEKFALIDKEFEEFFGEFLDLEPEEEEEEFKLSLPKEHLSFLKHEADKFIDGVKGSLSGMTKSGKLEALAEMQRETRERLLFNFIRDNKDEVFYSVLRSPSNSFLEEERKSQAFINIHKIANVKSFDPENEELMKALKQYDSVLKNEPWAKKHSAYVDKWMNSKAGDKTSVFAKLLDAKLKVLSDSVSHEPEQRKKKAHKRDYDIER</sequence>
<reference evidence="2 3" key="1">
    <citation type="submission" date="2016-10" db="EMBL/GenBank/DDBJ databases">
        <authorList>
            <person name="de Groot N.N."/>
        </authorList>
    </citation>
    <scope>NUCLEOTIDE SEQUENCE [LARGE SCALE GENOMIC DNA]</scope>
    <source>
        <strain evidence="2 3">B25</strain>
    </source>
</reference>
<proteinExistence type="predicted"/>
<accession>A0A1H9CWH8</accession>
<evidence type="ECO:0000256" key="1">
    <source>
        <dbReference type="SAM" id="MobiDB-lite"/>
    </source>
</evidence>
<dbReference type="EMBL" id="FOFU01000002">
    <property type="protein sequence ID" value="SEQ05499.1"/>
    <property type="molecule type" value="Genomic_DNA"/>
</dbReference>